<dbReference type="OrthoDB" id="430354at2759"/>
<comment type="subcellular location">
    <subcellularLocation>
        <location evidence="10">Endomembrane system</location>
        <topology evidence="10">Single-pass membrane protein</topology>
    </subcellularLocation>
    <subcellularLocation>
        <location evidence="1">Golgi apparatus membrane</location>
    </subcellularLocation>
    <subcellularLocation>
        <location evidence="2">Membrane</location>
        <topology evidence="2">Single-pass type II membrane protein</topology>
    </subcellularLocation>
</comment>
<accession>A0A813DUN4</accession>
<evidence type="ECO:0000256" key="7">
    <source>
        <dbReference type="ARBA" id="ARBA00022989"/>
    </source>
</evidence>
<evidence type="ECO:0000256" key="6">
    <source>
        <dbReference type="ARBA" id="ARBA00022968"/>
    </source>
</evidence>
<keyword evidence="4" id="KW-0808">Transferase</keyword>
<dbReference type="EMBL" id="CAJNNV010005641">
    <property type="protein sequence ID" value="CAE8592385.1"/>
    <property type="molecule type" value="Genomic_DNA"/>
</dbReference>
<dbReference type="InterPro" id="IPR022751">
    <property type="entry name" value="Alpha_mannosyltransferase"/>
</dbReference>
<dbReference type="PANTHER" id="PTHR31646">
    <property type="entry name" value="ALPHA-1,2-MANNOSYLTRANSFERASE MNN2"/>
    <property type="match status" value="1"/>
</dbReference>
<protein>
    <submittedName>
        <fullName evidence="11">Uncharacterized protein</fullName>
    </submittedName>
</protein>
<reference evidence="11" key="1">
    <citation type="submission" date="2021-02" db="EMBL/GenBank/DDBJ databases">
        <authorList>
            <person name="Dougan E. K."/>
            <person name="Rhodes N."/>
            <person name="Thang M."/>
            <person name="Chan C."/>
        </authorList>
    </citation>
    <scope>NUCLEOTIDE SEQUENCE</scope>
</reference>
<dbReference type="GO" id="GO:0000139">
    <property type="term" value="C:Golgi membrane"/>
    <property type="evidence" value="ECO:0007669"/>
    <property type="project" value="UniProtKB-SubCell"/>
</dbReference>
<dbReference type="AlphaFoldDB" id="A0A813DUN4"/>
<evidence type="ECO:0000256" key="10">
    <source>
        <dbReference type="ARBA" id="ARBA00037847"/>
    </source>
</evidence>
<evidence type="ECO:0000256" key="9">
    <source>
        <dbReference type="ARBA" id="ARBA00023136"/>
    </source>
</evidence>
<dbReference type="PANTHER" id="PTHR31646:SF1">
    <property type="entry name" value="ALPHA-1,2-MANNOSYLTRANSFERASE MNN2"/>
    <property type="match status" value="1"/>
</dbReference>
<keyword evidence="12" id="KW-1185">Reference proteome</keyword>
<evidence type="ECO:0000313" key="12">
    <source>
        <dbReference type="Proteomes" id="UP000654075"/>
    </source>
</evidence>
<dbReference type="Pfam" id="PF11051">
    <property type="entry name" value="Mannosyl_trans3"/>
    <property type="match status" value="1"/>
</dbReference>
<name>A0A813DUN4_POLGL</name>
<evidence type="ECO:0000256" key="8">
    <source>
        <dbReference type="ARBA" id="ARBA00023034"/>
    </source>
</evidence>
<dbReference type="GO" id="GO:0000026">
    <property type="term" value="F:alpha-1,2-mannosyltransferase activity"/>
    <property type="evidence" value="ECO:0007669"/>
    <property type="project" value="TreeGrafter"/>
</dbReference>
<evidence type="ECO:0000256" key="3">
    <source>
        <dbReference type="ARBA" id="ARBA00009105"/>
    </source>
</evidence>
<sequence>MAAFLKALATAAVPPPGEFEGRGIVMSGGPMHVMQAVANLRVVRAMHGSSLRAEFWHAFELSPVHCRVLLEAGAECRAIRLPGVYVAFQTFVPTIMLSSFRHVIWLDTDATLLHPPERLLESQAYGDTGALFWPDHWGAGCHLWGQSARPDNVIWHLLDIDYDPQDPACSHEAELSLMVIDKERHWRALCLANYLSTRHFMTDRLMHGTKEAFRFARKKLNASSWLSPVRPGVVGVATSLLGTEEDDVFMPLMVQMWPAGGEFGSAGHGRREVPLYVHQKKKPGRGLTQSIITFPAPLGECAPMRITRNLFAVGAAGDMVVWDLARDFPDIAARLDEADSWWELGWREARDRLLDDARVSLEDLAALLSPEKGPKVSRRGFQSVLARELSLRRTGNSSAAAVSTFEGVWDVRYARGLEVAYVVDATGGVVVQGHTDGVGVGRIYRYRRAVLGGGEGFTHALFGIQSAGKWERLRLAGPSLLELEHWAGETLADTATGKLRSP</sequence>
<dbReference type="GO" id="GO:0046354">
    <property type="term" value="P:mannan biosynthetic process"/>
    <property type="evidence" value="ECO:0007669"/>
    <property type="project" value="TreeGrafter"/>
</dbReference>
<evidence type="ECO:0000256" key="5">
    <source>
        <dbReference type="ARBA" id="ARBA00022692"/>
    </source>
</evidence>
<organism evidence="11 12">
    <name type="scientific">Polarella glacialis</name>
    <name type="common">Dinoflagellate</name>
    <dbReference type="NCBI Taxonomy" id="89957"/>
    <lineage>
        <taxon>Eukaryota</taxon>
        <taxon>Sar</taxon>
        <taxon>Alveolata</taxon>
        <taxon>Dinophyceae</taxon>
        <taxon>Suessiales</taxon>
        <taxon>Suessiaceae</taxon>
        <taxon>Polarella</taxon>
    </lineage>
</organism>
<gene>
    <name evidence="11" type="ORF">PGLA1383_LOCUS11040</name>
</gene>
<dbReference type="InterPro" id="IPR029044">
    <property type="entry name" value="Nucleotide-diphossugar_trans"/>
</dbReference>
<proteinExistence type="inferred from homology"/>
<comment type="caution">
    <text evidence="11">The sequence shown here is derived from an EMBL/GenBank/DDBJ whole genome shotgun (WGS) entry which is preliminary data.</text>
</comment>
<dbReference type="SUPFAM" id="SSF53448">
    <property type="entry name" value="Nucleotide-diphospho-sugar transferases"/>
    <property type="match status" value="1"/>
</dbReference>
<evidence type="ECO:0000256" key="1">
    <source>
        <dbReference type="ARBA" id="ARBA00004394"/>
    </source>
</evidence>
<dbReference type="Proteomes" id="UP000654075">
    <property type="component" value="Unassembled WGS sequence"/>
</dbReference>
<keyword evidence="6" id="KW-0735">Signal-anchor</keyword>
<keyword evidence="5" id="KW-0812">Transmembrane</keyword>
<evidence type="ECO:0000256" key="4">
    <source>
        <dbReference type="ARBA" id="ARBA00022679"/>
    </source>
</evidence>
<keyword evidence="8" id="KW-0333">Golgi apparatus</keyword>
<keyword evidence="7" id="KW-1133">Transmembrane helix</keyword>
<evidence type="ECO:0000256" key="2">
    <source>
        <dbReference type="ARBA" id="ARBA00004606"/>
    </source>
</evidence>
<evidence type="ECO:0000313" key="11">
    <source>
        <dbReference type="EMBL" id="CAE8592385.1"/>
    </source>
</evidence>
<comment type="similarity">
    <text evidence="3">Belongs to the MNN1/MNT family.</text>
</comment>
<keyword evidence="9" id="KW-0472">Membrane</keyword>